<dbReference type="Pfam" id="PF14224">
    <property type="entry name" value="DUF4331"/>
    <property type="match status" value="1"/>
</dbReference>
<feature type="chain" id="PRO_5047336461" description="DUF4331 domain-containing protein" evidence="1">
    <location>
        <begin position="32"/>
        <end position="468"/>
    </location>
</feature>
<dbReference type="Proteomes" id="UP001267878">
    <property type="component" value="Unassembled WGS sequence"/>
</dbReference>
<keyword evidence="3" id="KW-1185">Reference proteome</keyword>
<evidence type="ECO:0000256" key="1">
    <source>
        <dbReference type="SAM" id="SignalP"/>
    </source>
</evidence>
<dbReference type="EMBL" id="JAVDVW010000001">
    <property type="protein sequence ID" value="MDR7099424.1"/>
    <property type="molecule type" value="Genomic_DNA"/>
</dbReference>
<feature type="signal peptide" evidence="1">
    <location>
        <begin position="1"/>
        <end position="31"/>
    </location>
</feature>
<proteinExistence type="predicted"/>
<reference evidence="2 3" key="1">
    <citation type="submission" date="2023-07" db="EMBL/GenBank/DDBJ databases">
        <title>Sorghum-associated microbial communities from plants grown in Nebraska, USA.</title>
        <authorList>
            <person name="Schachtman D."/>
        </authorList>
    </citation>
    <scope>NUCLEOTIDE SEQUENCE [LARGE SCALE GENOMIC DNA]</scope>
    <source>
        <strain evidence="2 3">BE187</strain>
    </source>
</reference>
<keyword evidence="1" id="KW-0732">Signal</keyword>
<gene>
    <name evidence="2" type="ORF">J2X04_001771</name>
</gene>
<protein>
    <recommendedName>
        <fullName evidence="4">DUF4331 domain-containing protein</fullName>
    </recommendedName>
</protein>
<accession>A0ABU1VPP0</accession>
<name>A0ABU1VPP0_9GAMM</name>
<comment type="caution">
    <text evidence="2">The sequence shown here is derived from an EMBL/GenBank/DDBJ whole genome shotgun (WGS) entry which is preliminary data.</text>
</comment>
<evidence type="ECO:0000313" key="2">
    <source>
        <dbReference type="EMBL" id="MDR7099424.1"/>
    </source>
</evidence>
<evidence type="ECO:0008006" key="4">
    <source>
        <dbReference type="Google" id="ProtNLM"/>
    </source>
</evidence>
<sequence>MKPLVKPSLSKRGLLAVAIAGLTVAAGSALGSSHREAPLITQTPKVDGTDFYLFRSYETGRAGYVTFLANYQPLQAPYGGPNYFLMDPHALYAIHIDNDGDARPDISYFFKFRNRFKNLTVPVNGIDVAVPLSNIGPFGATAAQEANRNVDERYSVVSVREGGQTEVARNLGTGGYLFKKPFDNIGTKSIANYAAYADRQISRIGVDKCAGEGRVFAGQRKDGFAVNLGEVFDLINTNPVGAPDGERNLLDDANVTTLALELPIACLTHSGNPIIGAWTAAYTREGDHYRQVSRLSAPLVNEVVIGLPDKDRFNASQPANDATFAKYVTNPSLPILIQALFPGVKAPTKYPRADLVAAFLTGLSGLNQPASVKPAEMMRLNTSIAPKAAASQKTLGALAGDTAGFPNGRRPGDDVVDIELRVAMGVLLPAADAPSGQLPYTDGAALKASDFRATFPYLNTPLPGSPSN</sequence>
<organism evidence="2 3">
    <name type="scientific">Agrilutibacter niabensis</name>
    <dbReference type="NCBI Taxonomy" id="380628"/>
    <lineage>
        <taxon>Bacteria</taxon>
        <taxon>Pseudomonadati</taxon>
        <taxon>Pseudomonadota</taxon>
        <taxon>Gammaproteobacteria</taxon>
        <taxon>Lysobacterales</taxon>
        <taxon>Lysobacteraceae</taxon>
        <taxon>Agrilutibacter</taxon>
    </lineage>
</organism>
<dbReference type="RefSeq" id="WP_310053625.1">
    <property type="nucleotide sequence ID" value="NZ_JAVDVW010000001.1"/>
</dbReference>
<evidence type="ECO:0000313" key="3">
    <source>
        <dbReference type="Proteomes" id="UP001267878"/>
    </source>
</evidence>
<dbReference type="InterPro" id="IPR025566">
    <property type="entry name" value="DUF4331"/>
</dbReference>